<evidence type="ECO:0000313" key="8">
    <source>
        <dbReference type="EMBL" id="GGZ36095.1"/>
    </source>
</evidence>
<comment type="subunit">
    <text evidence="3">Homodimer.</text>
</comment>
<dbReference type="GO" id="GO:0004069">
    <property type="term" value="F:L-aspartate:2-oxoglutarate aminotransferase activity"/>
    <property type="evidence" value="ECO:0007669"/>
    <property type="project" value="TreeGrafter"/>
</dbReference>
<dbReference type="InterPro" id="IPR015421">
    <property type="entry name" value="PyrdxlP-dep_Trfase_major"/>
</dbReference>
<comment type="cofactor">
    <cofactor evidence="1">
        <name>pyridoxal 5'-phosphate</name>
        <dbReference type="ChEBI" id="CHEBI:597326"/>
    </cofactor>
</comment>
<keyword evidence="9" id="KW-1185">Reference proteome</keyword>
<dbReference type="SUPFAM" id="SSF53383">
    <property type="entry name" value="PLP-dependent transferases"/>
    <property type="match status" value="1"/>
</dbReference>
<keyword evidence="6" id="KW-0663">Pyridoxal phosphate</keyword>
<dbReference type="EMBL" id="BMZB01000003">
    <property type="protein sequence ID" value="GGZ36095.1"/>
    <property type="molecule type" value="Genomic_DNA"/>
</dbReference>
<dbReference type="GO" id="GO:0030170">
    <property type="term" value="F:pyridoxal phosphate binding"/>
    <property type="evidence" value="ECO:0007669"/>
    <property type="project" value="InterPro"/>
</dbReference>
<keyword evidence="4 8" id="KW-0032">Aminotransferase</keyword>
<dbReference type="CDD" id="cd00609">
    <property type="entry name" value="AAT_like"/>
    <property type="match status" value="1"/>
</dbReference>
<dbReference type="InterPro" id="IPR000796">
    <property type="entry name" value="Asp_trans"/>
</dbReference>
<evidence type="ECO:0000256" key="2">
    <source>
        <dbReference type="ARBA" id="ARBA00007441"/>
    </source>
</evidence>
<dbReference type="PRINTS" id="PR00799">
    <property type="entry name" value="TRANSAMINASE"/>
</dbReference>
<evidence type="ECO:0000256" key="1">
    <source>
        <dbReference type="ARBA" id="ARBA00001933"/>
    </source>
</evidence>
<dbReference type="Proteomes" id="UP000662572">
    <property type="component" value="Unassembled WGS sequence"/>
</dbReference>
<dbReference type="Pfam" id="PF00155">
    <property type="entry name" value="Aminotran_1_2"/>
    <property type="match status" value="1"/>
</dbReference>
<evidence type="ECO:0000256" key="3">
    <source>
        <dbReference type="ARBA" id="ARBA00011738"/>
    </source>
</evidence>
<accession>A0A918Q6M7</accession>
<dbReference type="GO" id="GO:0033585">
    <property type="term" value="P:L-phenylalanine biosynthetic process from chorismate via phenylpyruvate"/>
    <property type="evidence" value="ECO:0007669"/>
    <property type="project" value="TreeGrafter"/>
</dbReference>
<proteinExistence type="inferred from homology"/>
<dbReference type="GO" id="GO:0005829">
    <property type="term" value="C:cytosol"/>
    <property type="evidence" value="ECO:0007669"/>
    <property type="project" value="TreeGrafter"/>
</dbReference>
<reference evidence="8" key="2">
    <citation type="submission" date="2020-09" db="EMBL/GenBank/DDBJ databases">
        <authorList>
            <person name="Sun Q."/>
            <person name="Kim S."/>
        </authorList>
    </citation>
    <scope>NUCLEOTIDE SEQUENCE</scope>
    <source>
        <strain evidence="8">KCTC 32296</strain>
    </source>
</reference>
<organism evidence="8 9">
    <name type="scientific">Asticcacaulis endophyticus</name>
    <dbReference type="NCBI Taxonomy" id="1395890"/>
    <lineage>
        <taxon>Bacteria</taxon>
        <taxon>Pseudomonadati</taxon>
        <taxon>Pseudomonadota</taxon>
        <taxon>Alphaproteobacteria</taxon>
        <taxon>Caulobacterales</taxon>
        <taxon>Caulobacteraceae</taxon>
        <taxon>Asticcacaulis</taxon>
    </lineage>
</organism>
<dbReference type="RefSeq" id="WP_189486641.1">
    <property type="nucleotide sequence ID" value="NZ_BMZB01000003.1"/>
</dbReference>
<dbReference type="InterPro" id="IPR015422">
    <property type="entry name" value="PyrdxlP-dep_Trfase_small"/>
</dbReference>
<dbReference type="GO" id="GO:0004838">
    <property type="term" value="F:L-tyrosine-2-oxoglutarate transaminase activity"/>
    <property type="evidence" value="ECO:0007669"/>
    <property type="project" value="TreeGrafter"/>
</dbReference>
<reference evidence="8" key="1">
    <citation type="journal article" date="2014" name="Int. J. Syst. Evol. Microbiol.">
        <title>Complete genome sequence of Corynebacterium casei LMG S-19264T (=DSM 44701T), isolated from a smear-ripened cheese.</title>
        <authorList>
            <consortium name="US DOE Joint Genome Institute (JGI-PGF)"/>
            <person name="Walter F."/>
            <person name="Albersmeier A."/>
            <person name="Kalinowski J."/>
            <person name="Ruckert C."/>
        </authorList>
    </citation>
    <scope>NUCLEOTIDE SEQUENCE</scope>
    <source>
        <strain evidence="8">KCTC 32296</strain>
    </source>
</reference>
<evidence type="ECO:0000256" key="5">
    <source>
        <dbReference type="ARBA" id="ARBA00022679"/>
    </source>
</evidence>
<dbReference type="AlphaFoldDB" id="A0A918Q6M7"/>
<dbReference type="Gene3D" id="3.90.1150.10">
    <property type="entry name" value="Aspartate Aminotransferase, domain 1"/>
    <property type="match status" value="1"/>
</dbReference>
<comment type="similarity">
    <text evidence="2">Belongs to the class-I pyridoxal-phosphate-dependent aminotransferase family.</text>
</comment>
<dbReference type="NCBIfam" id="NF006719">
    <property type="entry name" value="PRK09257.1"/>
    <property type="match status" value="1"/>
</dbReference>
<evidence type="ECO:0000256" key="4">
    <source>
        <dbReference type="ARBA" id="ARBA00022576"/>
    </source>
</evidence>
<evidence type="ECO:0000313" key="9">
    <source>
        <dbReference type="Proteomes" id="UP000662572"/>
    </source>
</evidence>
<dbReference type="InterPro" id="IPR004839">
    <property type="entry name" value="Aminotransferase_I/II_large"/>
</dbReference>
<dbReference type="PANTHER" id="PTHR11879">
    <property type="entry name" value="ASPARTATE AMINOTRANSFERASE"/>
    <property type="match status" value="1"/>
</dbReference>
<dbReference type="InterPro" id="IPR015424">
    <property type="entry name" value="PyrdxlP-dep_Trfase"/>
</dbReference>
<feature type="domain" description="Aminotransferase class I/classII large" evidence="7">
    <location>
        <begin position="37"/>
        <end position="392"/>
    </location>
</feature>
<protein>
    <submittedName>
        <fullName evidence="8">Tyrosine aminotransferase</fullName>
    </submittedName>
</protein>
<keyword evidence="5" id="KW-0808">Transferase</keyword>
<dbReference type="GO" id="GO:0042802">
    <property type="term" value="F:identical protein binding"/>
    <property type="evidence" value="ECO:0007669"/>
    <property type="project" value="TreeGrafter"/>
</dbReference>
<name>A0A918Q6M7_9CAUL</name>
<sequence>MTDAATAQRDPFAALKDQPADGLLALIGMYRSDPRANKIDLGVGVYRNADGQTPVMAAVKIAEQRLLTEQTSKSYLGPEGDPVYVELLKPLAFGEALATSKRLIGVQTPGGTGALKLIAELLKLTGSRVFVGTPTWPNHGPIFKSAGVDVIEHPFFDKTTQTVRFDEMMAALMAARAGDAVLLHGCCHNPAGAEFTAAQWQVLGDFILERGLLPIIDLAYQGLGNGLEDDAKAMRALLAAVPNALIAYSCDKNFGLYRERVGAIYALAATESLTQRVLGNILVIARTHWSMPPDHGGAIVRTILQDAELTQIWKDELAETQGRLVELRMLLAAAHPRLAPMAAQTGMFSLLPLSPDQVTSLREDHGIYMAGSGRINIAGLTVENIPALAAALKPYL</sequence>
<gene>
    <name evidence="8" type="primary">tatA</name>
    <name evidence="8" type="ORF">GCM10011273_22960</name>
</gene>
<comment type="caution">
    <text evidence="8">The sequence shown here is derived from an EMBL/GenBank/DDBJ whole genome shotgun (WGS) entry which is preliminary data.</text>
</comment>
<dbReference type="PANTHER" id="PTHR11879:SF22">
    <property type="entry name" value="ASPARTATE AMINOTRANSFERASE, MITOCHONDRIAL"/>
    <property type="match status" value="1"/>
</dbReference>
<evidence type="ECO:0000256" key="6">
    <source>
        <dbReference type="ARBA" id="ARBA00022898"/>
    </source>
</evidence>
<evidence type="ECO:0000259" key="7">
    <source>
        <dbReference type="Pfam" id="PF00155"/>
    </source>
</evidence>
<dbReference type="Gene3D" id="3.40.640.10">
    <property type="entry name" value="Type I PLP-dependent aspartate aminotransferase-like (Major domain)"/>
    <property type="match status" value="1"/>
</dbReference>